<feature type="transmembrane region" description="Helical" evidence="1">
    <location>
        <begin position="366"/>
        <end position="390"/>
    </location>
</feature>
<feature type="transmembrane region" description="Helical" evidence="1">
    <location>
        <begin position="69"/>
        <end position="87"/>
    </location>
</feature>
<reference evidence="2 3" key="1">
    <citation type="journal article" date="2024" name="BMC Genomics">
        <title>Genome assembly of redclaw crayfish (Cherax quadricarinatus) provides insights into its immune adaptation and hypoxia tolerance.</title>
        <authorList>
            <person name="Liu Z."/>
            <person name="Zheng J."/>
            <person name="Li H."/>
            <person name="Fang K."/>
            <person name="Wang S."/>
            <person name="He J."/>
            <person name="Zhou D."/>
            <person name="Weng S."/>
            <person name="Chi M."/>
            <person name="Gu Z."/>
            <person name="He J."/>
            <person name="Li F."/>
            <person name="Wang M."/>
        </authorList>
    </citation>
    <scope>NUCLEOTIDE SEQUENCE [LARGE SCALE GENOMIC DNA]</scope>
    <source>
        <strain evidence="2">ZL_2023a</strain>
    </source>
</reference>
<organism evidence="2 3">
    <name type="scientific">Cherax quadricarinatus</name>
    <name type="common">Australian red claw crayfish</name>
    <dbReference type="NCBI Taxonomy" id="27406"/>
    <lineage>
        <taxon>Eukaryota</taxon>
        <taxon>Metazoa</taxon>
        <taxon>Ecdysozoa</taxon>
        <taxon>Arthropoda</taxon>
        <taxon>Crustacea</taxon>
        <taxon>Multicrustacea</taxon>
        <taxon>Malacostraca</taxon>
        <taxon>Eumalacostraca</taxon>
        <taxon>Eucarida</taxon>
        <taxon>Decapoda</taxon>
        <taxon>Pleocyemata</taxon>
        <taxon>Astacidea</taxon>
        <taxon>Parastacoidea</taxon>
        <taxon>Parastacidae</taxon>
        <taxon>Cherax</taxon>
    </lineage>
</organism>
<protein>
    <recommendedName>
        <fullName evidence="4">G-protein coupled receptors family 1 profile domain-containing protein</fullName>
    </recommendedName>
</protein>
<feature type="transmembrane region" description="Helical" evidence="1">
    <location>
        <begin position="32"/>
        <end position="57"/>
    </location>
</feature>
<keyword evidence="1" id="KW-1133">Transmembrane helix</keyword>
<comment type="caution">
    <text evidence="2">The sequence shown here is derived from an EMBL/GenBank/DDBJ whole genome shotgun (WGS) entry which is preliminary data.</text>
</comment>
<gene>
    <name evidence="2" type="ORF">OTU49_016855</name>
</gene>
<dbReference type="Proteomes" id="UP001445076">
    <property type="component" value="Unassembled WGS sequence"/>
</dbReference>
<feature type="transmembrane region" description="Helical" evidence="1">
    <location>
        <begin position="199"/>
        <end position="224"/>
    </location>
</feature>
<proteinExistence type="predicted"/>
<feature type="non-terminal residue" evidence="2">
    <location>
        <position position="1"/>
    </location>
</feature>
<keyword evidence="1" id="KW-0472">Membrane</keyword>
<dbReference type="AlphaFoldDB" id="A0AAW0XQK4"/>
<name>A0AAW0XQK4_CHEQU</name>
<feature type="transmembrane region" description="Helical" evidence="1">
    <location>
        <begin position="410"/>
        <end position="430"/>
    </location>
</feature>
<evidence type="ECO:0000256" key="1">
    <source>
        <dbReference type="SAM" id="Phobius"/>
    </source>
</evidence>
<keyword evidence="1" id="KW-0812">Transmembrane</keyword>
<evidence type="ECO:0000313" key="2">
    <source>
        <dbReference type="EMBL" id="KAK8746850.1"/>
    </source>
</evidence>
<evidence type="ECO:0008006" key="4">
    <source>
        <dbReference type="Google" id="ProtNLM"/>
    </source>
</evidence>
<evidence type="ECO:0000313" key="3">
    <source>
        <dbReference type="Proteomes" id="UP001445076"/>
    </source>
</evidence>
<feature type="transmembrane region" description="Helical" evidence="1">
    <location>
        <begin position="289"/>
        <end position="312"/>
    </location>
</feature>
<dbReference type="Gene3D" id="1.20.1070.10">
    <property type="entry name" value="Rhodopsin 7-helix transmembrane proteins"/>
    <property type="match status" value="1"/>
</dbReference>
<dbReference type="EMBL" id="JARKIK010000016">
    <property type="protein sequence ID" value="KAK8746850.1"/>
    <property type="molecule type" value="Genomic_DNA"/>
</dbReference>
<accession>A0AAW0XQK4</accession>
<keyword evidence="3" id="KW-1185">Reference proteome</keyword>
<sequence>HSHWQPAHIPYPTSHVPSHIMIDEWEWSEGAAVAWTAVVWVVVVVGGGVNAAVLVHWFSSHPTYDTPIVALHVTDFFMCVLAAPLRYTHTPPIPSSSPSSASDVVTPTSSHNLLLQEPSLLSKQELTVILSRTAFNGNTSTQTSMNDITANQSDLTSENITSMDSHIFDDKTSLGDLTLDTISKTTAEGELITRGLAHAVVLCVCLASLHVVVTVALYRLALLWRCPTALPILSRLASPVLVLMVAVVGAGLLVGSLHATSNFTAELPLLGLTGFPSLGSFPPAQVIGFLFYVTSLCGTATLCYILIIAVLVHQGRGNVIPAPSALPGRQLPSCHIVSSEVPSSPETQTVTQGYGHGRTVRACMTVISVLVTLLVCWVVPVSLALYAVIIDASMTPVIPYSDALLLLSGLIHPFMYGEGWAALAACVAGLRHTFSSVAYRLGVTKPIKTRIRATHTDREEHRQGRALCCWPCRKRYHLPDAQFSEAATFVNSFSFKRAVSRQDPEQ</sequence>
<feature type="transmembrane region" description="Helical" evidence="1">
    <location>
        <begin position="236"/>
        <end position="259"/>
    </location>
</feature>